<protein>
    <recommendedName>
        <fullName evidence="1">DUF2357 domain-containing protein</fullName>
    </recommendedName>
</protein>
<dbReference type="Proteomes" id="UP000005744">
    <property type="component" value="Unassembled WGS sequence"/>
</dbReference>
<gene>
    <name evidence="2" type="ORF">BegalDRAFT_2795</name>
</gene>
<dbReference type="HOGENOM" id="CLU_518447_0_0_6"/>
<dbReference type="eggNOG" id="COG1700">
    <property type="taxonomic scope" value="Bacteria"/>
</dbReference>
<dbReference type="OrthoDB" id="32195at2"/>
<dbReference type="InterPro" id="IPR018633">
    <property type="entry name" value="DUF2357"/>
</dbReference>
<proteinExistence type="predicted"/>
<feature type="domain" description="DUF2357" evidence="1">
    <location>
        <begin position="141"/>
        <end position="289"/>
    </location>
</feature>
<dbReference type="InterPro" id="IPR007505">
    <property type="entry name" value="PDDEXK_7"/>
</dbReference>
<sequence>MNMPPYTFQTEQGETLNAPREWQACLLVLAESFDDNTRVSLQHHPLKLSQERLQGVWRLVAKLPRLNTGHYQLIINQENYSFSVQSEKLSTADIELLLLDLIQTLPASIAQSLQRTNAFSGSKNHPHTQTTLTGEINRLHNALFGTTRYRGLCQLLPALQHAPHQQIHVENRWRPVQCARRPAPAQLASALRPHNLDAQQKIKRVLEPISALSVDVYENRLLKIYLAQIRQLLNRLRILKRCQTTIEQYSQALTHAERQAPFLKSVSDLTHLPQQETMILQHVPLYRALMMNYRAFQAEKGVSLQHEALASPLENLPTLYQLWGTLQVLQALLIIAETKGYEVIQQTLCVPDGVGWLVRVLPNGQAACVLKHPEYQTVVRFIPERTYQGSFFQQRPDIAIEVETEQGELAVYIFDPKYKLDSQQDKPQKGDIDKMHAYRDAIRHAGKPVVRYAAILYPAENYQITAEIAAIQAIPNQASELQALLQEKLKMIV</sequence>
<dbReference type="EMBL" id="JH600070">
    <property type="protein sequence ID" value="EIJ43630.1"/>
    <property type="molecule type" value="Genomic_DNA"/>
</dbReference>
<evidence type="ECO:0000313" key="3">
    <source>
        <dbReference type="Proteomes" id="UP000005744"/>
    </source>
</evidence>
<keyword evidence="3" id="KW-1185">Reference proteome</keyword>
<dbReference type="Pfam" id="PF09823">
    <property type="entry name" value="DUF2357"/>
    <property type="match status" value="1"/>
</dbReference>
<accession>I3CJ37</accession>
<name>I3CJ37_9GAMM</name>
<dbReference type="Pfam" id="PF04411">
    <property type="entry name" value="PDDEXK_7"/>
    <property type="match status" value="1"/>
</dbReference>
<reference evidence="2 3" key="1">
    <citation type="submission" date="2011-11" db="EMBL/GenBank/DDBJ databases">
        <title>Improved High-Quality Draft sequence of Beggiatoa alba B18lD.</title>
        <authorList>
            <consortium name="US DOE Joint Genome Institute"/>
            <person name="Lucas S."/>
            <person name="Han J."/>
            <person name="Lapidus A."/>
            <person name="Cheng J.-F."/>
            <person name="Goodwin L."/>
            <person name="Pitluck S."/>
            <person name="Peters L."/>
            <person name="Mikhailova N."/>
            <person name="Held B."/>
            <person name="Detter J.C."/>
            <person name="Han C."/>
            <person name="Tapia R."/>
            <person name="Land M."/>
            <person name="Hauser L."/>
            <person name="Kyrpides N."/>
            <person name="Ivanova N."/>
            <person name="Pagani I."/>
            <person name="Samuel K."/>
            <person name="Teske A."/>
            <person name="Mueller J."/>
            <person name="Woyke T."/>
        </authorList>
    </citation>
    <scope>NUCLEOTIDE SEQUENCE [LARGE SCALE GENOMIC DNA]</scope>
    <source>
        <strain evidence="2 3">B18LD</strain>
    </source>
</reference>
<dbReference type="STRING" id="395493.BegalDRAFT_2795"/>
<dbReference type="AlphaFoldDB" id="I3CJ37"/>
<evidence type="ECO:0000259" key="1">
    <source>
        <dbReference type="Pfam" id="PF09823"/>
    </source>
</evidence>
<organism evidence="2 3">
    <name type="scientific">Beggiatoa alba B18LD</name>
    <dbReference type="NCBI Taxonomy" id="395493"/>
    <lineage>
        <taxon>Bacteria</taxon>
        <taxon>Pseudomonadati</taxon>
        <taxon>Pseudomonadota</taxon>
        <taxon>Gammaproteobacteria</taxon>
        <taxon>Thiotrichales</taxon>
        <taxon>Thiotrichaceae</taxon>
        <taxon>Beggiatoa</taxon>
    </lineage>
</organism>
<evidence type="ECO:0000313" key="2">
    <source>
        <dbReference type="EMBL" id="EIJ43630.1"/>
    </source>
</evidence>